<dbReference type="GO" id="GO:0035556">
    <property type="term" value="P:intracellular signal transduction"/>
    <property type="evidence" value="ECO:0007669"/>
    <property type="project" value="InterPro"/>
</dbReference>
<dbReference type="AlphaFoldDB" id="A0AAD8AKX7"/>
<feature type="non-terminal residue" evidence="5">
    <location>
        <position position="745"/>
    </location>
</feature>
<dbReference type="Pfam" id="PF00211">
    <property type="entry name" value="Guanylate_cyc"/>
    <property type="match status" value="1"/>
</dbReference>
<keyword evidence="6" id="KW-1185">Reference proteome</keyword>
<sequence>MAEITTDYQRARIMAAFIPDEIISSISDYSIRKYEIVLVLGDVSGFTDLSEKYNKAGSGGASRLTEVLNNYIGSMVQEIMRHSGDLLKFSGDAFLAMWKCGKDKSMRDTMSQVLACAIIIQRNYGKYETDVGVTLRVKLGISSGPGLFSIIGDDKMKHYVILGKSVQDVKLAEHSCNAGEVVVSPAAWKYVNPMEFEHEVHSDGKHVKITGCGETWREDFKIDEDMIKVADEDMELQDDVVAVYNEPRKQDLTPTVQMSGLSLIKKKQKVFSLRPSVDVAARKKLKDLMRPFIFPVVMRGVDMGESLEYLTEMRQVVIMFLNIVPYNKDWEIIIGLVDESYKIVCSLVDAARGCVNKVSYFDKDLMMLIIFGLRGYKHELESQITLMCALEVRLACQALDLVKTASIGVTTGMAYCGVVGHVLRREYTVIGVPVNKAARLMVAYPGKVTCDRDVFILSKLDSMHFILQEPKPLKGLQHVGPIYEYKEKSVSQGLTNMSKYPILGRATEIETFRQMLESLITRKANPNKKDVDTKNVLMLNGEPRIGKTRLLDEMLHSIKGKAMIHKIALNPSDYKVSYKCIQLLFAPTLGLSEKVSSKDKEEKLNKMLSDSKYSKWMGGLNQIFNVNFDAKEYQKASPQDKRKGIESILLSLFQQCFRQTWVCGIDDCDFMDENSWYAFRPLIEADCVLFIMTVGIRRQLPPSALDITSNHPRVKYIDITGIDNWYQSGLACQMMEVRAIPPELE</sequence>
<evidence type="ECO:0000256" key="1">
    <source>
        <dbReference type="ARBA" id="ARBA00022741"/>
    </source>
</evidence>
<feature type="domain" description="Guanylate cyclase" evidence="4">
    <location>
        <begin position="407"/>
        <end position="441"/>
    </location>
</feature>
<protein>
    <recommendedName>
        <fullName evidence="4">Guanylate cyclase domain-containing protein</fullName>
    </recommendedName>
</protein>
<dbReference type="PANTHER" id="PTHR16305:SF28">
    <property type="entry name" value="GUANYLATE CYCLASE DOMAIN-CONTAINING PROTEIN"/>
    <property type="match status" value="1"/>
</dbReference>
<keyword evidence="2" id="KW-0067">ATP-binding</keyword>
<evidence type="ECO:0000259" key="4">
    <source>
        <dbReference type="PROSITE" id="PS50125"/>
    </source>
</evidence>
<dbReference type="CDD" id="cd07302">
    <property type="entry name" value="CHD"/>
    <property type="match status" value="2"/>
</dbReference>
<keyword evidence="3" id="KW-0456">Lyase</keyword>
<proteinExistence type="predicted"/>
<dbReference type="PANTHER" id="PTHR16305">
    <property type="entry name" value="TESTICULAR SOLUBLE ADENYLYL CYCLASE"/>
    <property type="match status" value="1"/>
</dbReference>
<evidence type="ECO:0000256" key="2">
    <source>
        <dbReference type="ARBA" id="ARBA00022840"/>
    </source>
</evidence>
<feature type="domain" description="Guanylate cyclase" evidence="4">
    <location>
        <begin position="37"/>
        <end position="173"/>
    </location>
</feature>
<dbReference type="GO" id="GO:0005524">
    <property type="term" value="F:ATP binding"/>
    <property type="evidence" value="ECO:0007669"/>
    <property type="project" value="UniProtKB-KW"/>
</dbReference>
<organism evidence="5 6">
    <name type="scientific">Diploptera punctata</name>
    <name type="common">Pacific beetle cockroach</name>
    <dbReference type="NCBI Taxonomy" id="6984"/>
    <lineage>
        <taxon>Eukaryota</taxon>
        <taxon>Metazoa</taxon>
        <taxon>Ecdysozoa</taxon>
        <taxon>Arthropoda</taxon>
        <taxon>Hexapoda</taxon>
        <taxon>Insecta</taxon>
        <taxon>Pterygota</taxon>
        <taxon>Neoptera</taxon>
        <taxon>Polyneoptera</taxon>
        <taxon>Dictyoptera</taxon>
        <taxon>Blattodea</taxon>
        <taxon>Blaberoidea</taxon>
        <taxon>Blaberidae</taxon>
        <taxon>Diplopterinae</taxon>
        <taxon>Diploptera</taxon>
    </lineage>
</organism>
<evidence type="ECO:0000313" key="6">
    <source>
        <dbReference type="Proteomes" id="UP001233999"/>
    </source>
</evidence>
<dbReference type="InterPro" id="IPR001054">
    <property type="entry name" value="A/G_cyclase"/>
</dbReference>
<dbReference type="PROSITE" id="PS50125">
    <property type="entry name" value="GUANYLATE_CYCLASE_2"/>
    <property type="match status" value="2"/>
</dbReference>
<reference evidence="5" key="1">
    <citation type="journal article" date="2023" name="IScience">
        <title>Live-bearing cockroach genome reveals convergent evolutionary mechanisms linked to viviparity in insects and beyond.</title>
        <authorList>
            <person name="Fouks B."/>
            <person name="Harrison M.C."/>
            <person name="Mikhailova A.A."/>
            <person name="Marchal E."/>
            <person name="English S."/>
            <person name="Carruthers M."/>
            <person name="Jennings E.C."/>
            <person name="Chiamaka E.L."/>
            <person name="Frigard R.A."/>
            <person name="Pippel M."/>
            <person name="Attardo G.M."/>
            <person name="Benoit J.B."/>
            <person name="Bornberg-Bauer E."/>
            <person name="Tobe S.S."/>
        </authorList>
    </citation>
    <scope>NUCLEOTIDE SEQUENCE</scope>
    <source>
        <strain evidence="5">Stay&amp;Tobe</strain>
    </source>
</reference>
<accession>A0AAD8AKX7</accession>
<evidence type="ECO:0000256" key="3">
    <source>
        <dbReference type="ARBA" id="ARBA00023239"/>
    </source>
</evidence>
<dbReference type="InterPro" id="IPR029787">
    <property type="entry name" value="Nucleotide_cyclase"/>
</dbReference>
<gene>
    <name evidence="5" type="ORF">L9F63_009643</name>
</gene>
<dbReference type="EMBL" id="JASPKZ010000453">
    <property type="protein sequence ID" value="KAJ9600062.1"/>
    <property type="molecule type" value="Genomic_DNA"/>
</dbReference>
<reference evidence="5" key="2">
    <citation type="submission" date="2023-05" db="EMBL/GenBank/DDBJ databases">
        <authorList>
            <person name="Fouks B."/>
        </authorList>
    </citation>
    <scope>NUCLEOTIDE SEQUENCE</scope>
    <source>
        <strain evidence="5">Stay&amp;Tobe</strain>
        <tissue evidence="5">Testes</tissue>
    </source>
</reference>
<dbReference type="GO" id="GO:0005737">
    <property type="term" value="C:cytoplasm"/>
    <property type="evidence" value="ECO:0007669"/>
    <property type="project" value="TreeGrafter"/>
</dbReference>
<dbReference type="FunFam" id="3.30.70.1230:FF:000021">
    <property type="entry name" value="Adenylate cyclase type 10"/>
    <property type="match status" value="1"/>
</dbReference>
<evidence type="ECO:0000313" key="5">
    <source>
        <dbReference type="EMBL" id="KAJ9600062.1"/>
    </source>
</evidence>
<dbReference type="GO" id="GO:0004016">
    <property type="term" value="F:adenylate cyclase activity"/>
    <property type="evidence" value="ECO:0007669"/>
    <property type="project" value="TreeGrafter"/>
</dbReference>
<dbReference type="Gene3D" id="3.30.70.1230">
    <property type="entry name" value="Nucleotide cyclase"/>
    <property type="match status" value="2"/>
</dbReference>
<dbReference type="Proteomes" id="UP001233999">
    <property type="component" value="Unassembled WGS sequence"/>
</dbReference>
<dbReference type="SUPFAM" id="SSF55073">
    <property type="entry name" value="Nucleotide cyclase"/>
    <property type="match status" value="2"/>
</dbReference>
<name>A0AAD8AKX7_DIPPU</name>
<keyword evidence="1" id="KW-0547">Nucleotide-binding</keyword>
<dbReference type="InterPro" id="IPR027417">
    <property type="entry name" value="P-loop_NTPase"/>
</dbReference>
<dbReference type="SUPFAM" id="SSF52540">
    <property type="entry name" value="P-loop containing nucleoside triphosphate hydrolases"/>
    <property type="match status" value="1"/>
</dbReference>
<comment type="caution">
    <text evidence="5">The sequence shown here is derived from an EMBL/GenBank/DDBJ whole genome shotgun (WGS) entry which is preliminary data.</text>
</comment>
<dbReference type="FunFam" id="3.30.70.1230:FF:000017">
    <property type="entry name" value="Adenylate cyclase type 10"/>
    <property type="match status" value="1"/>
</dbReference>
<dbReference type="GO" id="GO:0009190">
    <property type="term" value="P:cyclic nucleotide biosynthetic process"/>
    <property type="evidence" value="ECO:0007669"/>
    <property type="project" value="InterPro"/>
</dbReference>